<protein>
    <submittedName>
        <fullName evidence="4">Glycosyltransferase</fullName>
    </submittedName>
</protein>
<proteinExistence type="predicted"/>
<dbReference type="SUPFAM" id="SSF53756">
    <property type="entry name" value="UDP-Glycosyltransferase/glycogen phosphorylase"/>
    <property type="match status" value="1"/>
</dbReference>
<dbReference type="Pfam" id="PF00534">
    <property type="entry name" value="Glycos_transf_1"/>
    <property type="match status" value="1"/>
</dbReference>
<evidence type="ECO:0000259" key="3">
    <source>
        <dbReference type="Pfam" id="PF13439"/>
    </source>
</evidence>
<reference evidence="4 5" key="1">
    <citation type="submission" date="2020-01" db="EMBL/GenBank/DDBJ databases">
        <authorList>
            <person name="Kim M."/>
        </authorList>
    </citation>
    <scope>NUCLEOTIDE SEQUENCE [LARGE SCALE GENOMIC DNA]</scope>
    <source>
        <strain evidence="4 5">BT10</strain>
    </source>
</reference>
<dbReference type="CDD" id="cd03809">
    <property type="entry name" value="GT4_MtfB-like"/>
    <property type="match status" value="1"/>
</dbReference>
<dbReference type="InterPro" id="IPR001296">
    <property type="entry name" value="Glyco_trans_1"/>
</dbReference>
<dbReference type="Pfam" id="PF13439">
    <property type="entry name" value="Glyco_transf_4"/>
    <property type="match status" value="1"/>
</dbReference>
<dbReference type="PANTHER" id="PTHR46401:SF2">
    <property type="entry name" value="GLYCOSYLTRANSFERASE WBBK-RELATED"/>
    <property type="match status" value="1"/>
</dbReference>
<dbReference type="EMBL" id="CP047897">
    <property type="protein sequence ID" value="QHL87347.1"/>
    <property type="molecule type" value="Genomic_DNA"/>
</dbReference>
<evidence type="ECO:0000259" key="2">
    <source>
        <dbReference type="Pfam" id="PF00534"/>
    </source>
</evidence>
<dbReference type="KEGG" id="nib:GU926_07830"/>
<dbReference type="AlphaFoldDB" id="A0A6P1NUD2"/>
<evidence type="ECO:0000256" key="1">
    <source>
        <dbReference type="ARBA" id="ARBA00022679"/>
    </source>
</evidence>
<sequence>MKIGFDAKRAFTNTSGLGNYSRFVVSGMMAFYPKDEYALFTPKQKDLFKGFFPKVAKTQIIQPDGLGKRVSSLWRTFGLRSALVKHGVQVYHGLSNELPYGLDTNHTKLVVTIHDLIFLRFPELYPTVDRYIYKKKFKAACDAAHQIVAISVQTAQDLQEFFGVPQEKIQVIYQDCDPVFHLISGKEAKNAVQQKYQLPSQFILCVGTLERRKNQLHLLKAWHAAGAQIPLAFIGRKTEYYQEMEAFISKHKLQDKVLFLPYIPFQELPIIYQLATLFVYPSVFEGFGIPIVEALNSGVPVITSTGSCFSEAGGASSKYVSPTDVEALSQAIQEVLGNTDLQKEMVQHGLEHAQTFRPEVTIPQLHGVYEQVLGC</sequence>
<keyword evidence="1 4" id="KW-0808">Transferase</keyword>
<dbReference type="Proteomes" id="UP000464214">
    <property type="component" value="Chromosome"/>
</dbReference>
<gene>
    <name evidence="4" type="ORF">GU926_07830</name>
</gene>
<organism evidence="4 5">
    <name type="scientific">Nibribacter ruber</name>
    <dbReference type="NCBI Taxonomy" id="2698458"/>
    <lineage>
        <taxon>Bacteria</taxon>
        <taxon>Pseudomonadati</taxon>
        <taxon>Bacteroidota</taxon>
        <taxon>Cytophagia</taxon>
        <taxon>Cytophagales</taxon>
        <taxon>Hymenobacteraceae</taxon>
        <taxon>Nibribacter</taxon>
    </lineage>
</organism>
<feature type="domain" description="Glycosyltransferase subfamily 4-like N-terminal" evidence="3">
    <location>
        <begin position="39"/>
        <end position="173"/>
    </location>
</feature>
<evidence type="ECO:0000313" key="5">
    <source>
        <dbReference type="Proteomes" id="UP000464214"/>
    </source>
</evidence>
<name>A0A6P1NUD2_9BACT</name>
<evidence type="ECO:0000313" key="4">
    <source>
        <dbReference type="EMBL" id="QHL87347.1"/>
    </source>
</evidence>
<dbReference type="GO" id="GO:0016757">
    <property type="term" value="F:glycosyltransferase activity"/>
    <property type="evidence" value="ECO:0007669"/>
    <property type="project" value="InterPro"/>
</dbReference>
<accession>A0A6P1NUD2</accession>
<keyword evidence="5" id="KW-1185">Reference proteome</keyword>
<feature type="domain" description="Glycosyl transferase family 1" evidence="2">
    <location>
        <begin position="199"/>
        <end position="349"/>
    </location>
</feature>
<dbReference type="PANTHER" id="PTHR46401">
    <property type="entry name" value="GLYCOSYLTRANSFERASE WBBK-RELATED"/>
    <property type="match status" value="1"/>
</dbReference>
<dbReference type="InterPro" id="IPR028098">
    <property type="entry name" value="Glyco_trans_4-like_N"/>
</dbReference>
<dbReference type="Gene3D" id="3.40.50.2000">
    <property type="entry name" value="Glycogen Phosphorylase B"/>
    <property type="match status" value="2"/>
</dbReference>
<dbReference type="RefSeq" id="WP_160690658.1">
    <property type="nucleotide sequence ID" value="NZ_CP047897.1"/>
</dbReference>